<evidence type="ECO:0000256" key="10">
    <source>
        <dbReference type="SAM" id="SignalP"/>
    </source>
</evidence>
<feature type="signal peptide" evidence="10">
    <location>
        <begin position="1"/>
        <end position="39"/>
    </location>
</feature>
<keyword evidence="4 8" id="KW-0812">Transmembrane</keyword>
<evidence type="ECO:0000313" key="14">
    <source>
        <dbReference type="Proteomes" id="UP000535937"/>
    </source>
</evidence>
<dbReference type="PANTHER" id="PTHR40980">
    <property type="entry name" value="PLUG DOMAIN-CONTAINING PROTEIN"/>
    <property type="match status" value="1"/>
</dbReference>
<keyword evidence="6 8" id="KW-0472">Membrane</keyword>
<feature type="domain" description="TonB-dependent receptor-like beta-barrel" evidence="11">
    <location>
        <begin position="409"/>
        <end position="926"/>
    </location>
</feature>
<organism evidence="13 14">
    <name type="scientific">Microbulbifer rhizosphaerae</name>
    <dbReference type="NCBI Taxonomy" id="1562603"/>
    <lineage>
        <taxon>Bacteria</taxon>
        <taxon>Pseudomonadati</taxon>
        <taxon>Pseudomonadota</taxon>
        <taxon>Gammaproteobacteria</taxon>
        <taxon>Cellvibrionales</taxon>
        <taxon>Microbulbiferaceae</taxon>
        <taxon>Microbulbifer</taxon>
    </lineage>
</organism>
<evidence type="ECO:0000256" key="5">
    <source>
        <dbReference type="ARBA" id="ARBA00023077"/>
    </source>
</evidence>
<name>A0A7W4WE08_9GAMM</name>
<evidence type="ECO:0000256" key="3">
    <source>
        <dbReference type="ARBA" id="ARBA00022452"/>
    </source>
</evidence>
<dbReference type="PANTHER" id="PTHR40980:SF3">
    <property type="entry name" value="TONB-DEPENDENT RECEPTOR-LIKE BETA-BARREL DOMAIN-CONTAINING PROTEIN"/>
    <property type="match status" value="1"/>
</dbReference>
<dbReference type="NCBIfam" id="TIGR01782">
    <property type="entry name" value="TonB-Xanth-Caul"/>
    <property type="match status" value="1"/>
</dbReference>
<evidence type="ECO:0000256" key="6">
    <source>
        <dbReference type="ARBA" id="ARBA00023136"/>
    </source>
</evidence>
<accession>A0A7W4WE08</accession>
<protein>
    <submittedName>
        <fullName evidence="13">TonB-dependent receptor</fullName>
    </submittedName>
</protein>
<comment type="subcellular location">
    <subcellularLocation>
        <location evidence="1 8">Cell outer membrane</location>
        <topology evidence="1 8">Multi-pass membrane protein</topology>
    </subcellularLocation>
</comment>
<evidence type="ECO:0000256" key="8">
    <source>
        <dbReference type="PROSITE-ProRule" id="PRU01360"/>
    </source>
</evidence>
<sequence>MTDNNKRTSTFTRKKLPHYIRLASGASLLAMGAAMPAFAQDSEADDAALEEVVVTGQRLSIMSAQDIKRDADQIVDSIVASDIGKLPDRSVTEALQRIPGVSITHFKSLGDPEHFSAEGSGVMVRGLTMVRSELNGRDSFTADGGRALSFQDVPPELMAGVDVYKNQSADLVEGGLGGTVNLRTKKPFDYDEMELSFTAEGNYGDFVEKTSPSGSALFSNRWAAGEGEIGVLLDFAYSEAATRTDGVYTRALFPREDLVPGETVYVPRGADWRSYEFDRERQGAYGVVQWRVNDTTEMHLQVFNSQYKEFWDESSIFVDNWPYDIVPAAGTEFTYDENGIFREGELASVTGGIPMGAATRFQDRQSETTDISYNLKWNPNDKWDLSFDLQHVMADTKSLDATVATGVQLDSLYVDLTGDRPQMRTDADYLSDPANYYMAFTMDNRTDNEAEETALRLDAEYKFDSEVLRSTKFGVRFTDTSSENHDTGYDWQPIYQQWMRWWAVDGMAPLPRANADQLSLNTLDNFYRGDGVHPGVFMTPNISLASGFPQTFLDLHQEAADSGNYLCCYGPISVRDINDDAYSNLQDENTSAIYGVTYFGWDDLKYPVSGNVGVRVVKTEMSTEGNTIYPTAITDLDGNQGFYREAQPLAVDNSYTNVLPSLNLKMELNDELQLRFAAARAMSRPAFGDLQAYQVLSADLPEGTELADGPSLEDFILTADLFDNPKLDPTLADQYDLSLEWYFDDAGGMAHINLFYKDITDLVSREFVQEEYNGWSYSVARPTNNGEGKLQGAEVGLKKFFDQLPEPFNGLGIDATYTYIDSEMNLEDISQPVDTDFSSYAELPFTGISRDSYNFTAMYEWGPISARLAYNWRSKFLMGVGQNGFNGDTNGQWRLPVYNDDYGQLDASIEYRFNESVAFSLQAINIGNAETVLIADQNAAGDHKSSYVNDTTYIGRVSVNF</sequence>
<evidence type="ECO:0000256" key="2">
    <source>
        <dbReference type="ARBA" id="ARBA00022448"/>
    </source>
</evidence>
<dbReference type="InterPro" id="IPR037066">
    <property type="entry name" value="Plug_dom_sf"/>
</dbReference>
<dbReference type="GO" id="GO:0009279">
    <property type="term" value="C:cell outer membrane"/>
    <property type="evidence" value="ECO:0007669"/>
    <property type="project" value="UniProtKB-SubCell"/>
</dbReference>
<dbReference type="RefSeq" id="WP_183461883.1">
    <property type="nucleotide sequence ID" value="NZ_JACHWZ010000017.1"/>
</dbReference>
<keyword evidence="13" id="KW-0675">Receptor</keyword>
<keyword evidence="3 8" id="KW-1134">Transmembrane beta strand</keyword>
<evidence type="ECO:0000256" key="1">
    <source>
        <dbReference type="ARBA" id="ARBA00004571"/>
    </source>
</evidence>
<evidence type="ECO:0000259" key="11">
    <source>
        <dbReference type="Pfam" id="PF00593"/>
    </source>
</evidence>
<evidence type="ECO:0000256" key="9">
    <source>
        <dbReference type="RuleBase" id="RU003357"/>
    </source>
</evidence>
<comment type="caution">
    <text evidence="13">The sequence shown here is derived from an EMBL/GenBank/DDBJ whole genome shotgun (WGS) entry which is preliminary data.</text>
</comment>
<dbReference type="EMBL" id="JACHWZ010000017">
    <property type="protein sequence ID" value="MBB3062520.1"/>
    <property type="molecule type" value="Genomic_DNA"/>
</dbReference>
<dbReference type="InterPro" id="IPR039426">
    <property type="entry name" value="TonB-dep_rcpt-like"/>
</dbReference>
<dbReference type="InterPro" id="IPR012910">
    <property type="entry name" value="Plug_dom"/>
</dbReference>
<dbReference type="PROSITE" id="PS52016">
    <property type="entry name" value="TONB_DEPENDENT_REC_3"/>
    <property type="match status" value="1"/>
</dbReference>
<keyword evidence="10" id="KW-0732">Signal</keyword>
<keyword evidence="7 8" id="KW-0998">Cell outer membrane</keyword>
<dbReference type="Gene3D" id="2.170.130.10">
    <property type="entry name" value="TonB-dependent receptor, plug domain"/>
    <property type="match status" value="1"/>
</dbReference>
<dbReference type="InterPro" id="IPR036942">
    <property type="entry name" value="Beta-barrel_TonB_sf"/>
</dbReference>
<dbReference type="SUPFAM" id="SSF56935">
    <property type="entry name" value="Porins"/>
    <property type="match status" value="1"/>
</dbReference>
<proteinExistence type="inferred from homology"/>
<comment type="similarity">
    <text evidence="8 9">Belongs to the TonB-dependent receptor family.</text>
</comment>
<keyword evidence="14" id="KW-1185">Reference proteome</keyword>
<evidence type="ECO:0000313" key="13">
    <source>
        <dbReference type="EMBL" id="MBB3062520.1"/>
    </source>
</evidence>
<feature type="domain" description="TonB-dependent receptor plug" evidence="12">
    <location>
        <begin position="68"/>
        <end position="179"/>
    </location>
</feature>
<evidence type="ECO:0000259" key="12">
    <source>
        <dbReference type="Pfam" id="PF07715"/>
    </source>
</evidence>
<reference evidence="13 14" key="1">
    <citation type="submission" date="2020-08" db="EMBL/GenBank/DDBJ databases">
        <title>Genomic Encyclopedia of Type Strains, Phase III (KMG-III): the genomes of soil and plant-associated and newly described type strains.</title>
        <authorList>
            <person name="Whitman W."/>
        </authorList>
    </citation>
    <scope>NUCLEOTIDE SEQUENCE [LARGE SCALE GENOMIC DNA]</scope>
    <source>
        <strain evidence="13 14">CECT 8799</strain>
    </source>
</reference>
<feature type="chain" id="PRO_5031323152" evidence="10">
    <location>
        <begin position="40"/>
        <end position="961"/>
    </location>
</feature>
<dbReference type="AlphaFoldDB" id="A0A7W4WE08"/>
<evidence type="ECO:0000256" key="4">
    <source>
        <dbReference type="ARBA" id="ARBA00022692"/>
    </source>
</evidence>
<dbReference type="Pfam" id="PF07715">
    <property type="entry name" value="Plug"/>
    <property type="match status" value="1"/>
</dbReference>
<dbReference type="Proteomes" id="UP000535937">
    <property type="component" value="Unassembled WGS sequence"/>
</dbReference>
<dbReference type="InterPro" id="IPR010104">
    <property type="entry name" value="TonB_rcpt_bac"/>
</dbReference>
<keyword evidence="2 8" id="KW-0813">Transport</keyword>
<keyword evidence="5 9" id="KW-0798">TonB box</keyword>
<dbReference type="InterPro" id="IPR000531">
    <property type="entry name" value="Beta-barrel_TonB"/>
</dbReference>
<evidence type="ECO:0000256" key="7">
    <source>
        <dbReference type="ARBA" id="ARBA00023237"/>
    </source>
</evidence>
<dbReference type="Gene3D" id="2.40.170.20">
    <property type="entry name" value="TonB-dependent receptor, beta-barrel domain"/>
    <property type="match status" value="1"/>
</dbReference>
<dbReference type="Pfam" id="PF00593">
    <property type="entry name" value="TonB_dep_Rec_b-barrel"/>
    <property type="match status" value="1"/>
</dbReference>
<gene>
    <name evidence="13" type="ORF">FHS09_003369</name>
</gene>